<feature type="region of interest" description="Disordered" evidence="1">
    <location>
        <begin position="30"/>
        <end position="70"/>
    </location>
</feature>
<gene>
    <name evidence="2" type="ORF">LTR24_009972</name>
</gene>
<evidence type="ECO:0000313" key="3">
    <source>
        <dbReference type="Proteomes" id="UP001345013"/>
    </source>
</evidence>
<keyword evidence="3" id="KW-1185">Reference proteome</keyword>
<organism evidence="2 3">
    <name type="scientific">Lithohypha guttulata</name>
    <dbReference type="NCBI Taxonomy" id="1690604"/>
    <lineage>
        <taxon>Eukaryota</taxon>
        <taxon>Fungi</taxon>
        <taxon>Dikarya</taxon>
        <taxon>Ascomycota</taxon>
        <taxon>Pezizomycotina</taxon>
        <taxon>Eurotiomycetes</taxon>
        <taxon>Chaetothyriomycetidae</taxon>
        <taxon>Chaetothyriales</taxon>
        <taxon>Trichomeriaceae</taxon>
        <taxon>Lithohypha</taxon>
    </lineage>
</organism>
<name>A0ABR0JVD3_9EURO</name>
<protein>
    <recommendedName>
        <fullName evidence="4">F-box domain-containing protein</fullName>
    </recommendedName>
</protein>
<evidence type="ECO:0000256" key="1">
    <source>
        <dbReference type="SAM" id="MobiDB-lite"/>
    </source>
</evidence>
<dbReference type="Proteomes" id="UP001345013">
    <property type="component" value="Unassembled WGS sequence"/>
</dbReference>
<sequence length="483" mass="55201">MLLTELPTEILENVCWYLSREADFRHQHYEDASSEDNDNIRDDGESHSMNDHLRTDNEYDSISTKSETNKPHADNAMIMAGADNLRRSLLDLSLVSRRLHRLAEPYLYALFDQRSDKTFPFLRHIIDHPYHALHVRELRIEPFMEDWEWKCIGEDPDFTFTSLLLCKMLHHATTASGDFPASLASRLSLKSDEAQQEVIAQWLMLNLPNLEILRISIPEEWSFLLLKFIAQHDRDLFSSLRTLHILNPPTWQIKYGRRSTADLGLVMSILSLKRLETIIFDHCISFEHIEKLELHARHIAHWGCDQIACQINRLLSACTQLQSYDLEYNGGAALDISGLSRSKDSLHRLNLEVSDLALNSLTQCQTLKEIAITADRFDPRRPGTRGRLSPRVKVPEPPQHLLAAMLPASLESLRLGKTYGCAPSMWPDQLGIVVNNVARKFHNLKLVEVYWQPDRQLQEACASVDVQLAVLDDDVSGDVGVVS</sequence>
<proteinExistence type="predicted"/>
<dbReference type="SUPFAM" id="SSF52047">
    <property type="entry name" value="RNI-like"/>
    <property type="match status" value="1"/>
</dbReference>
<comment type="caution">
    <text evidence="2">The sequence shown here is derived from an EMBL/GenBank/DDBJ whole genome shotgun (WGS) entry which is preliminary data.</text>
</comment>
<feature type="compositionally biased region" description="Basic and acidic residues" evidence="1">
    <location>
        <begin position="38"/>
        <end position="57"/>
    </location>
</feature>
<dbReference type="EMBL" id="JAVRRG010000256">
    <property type="protein sequence ID" value="KAK5075698.1"/>
    <property type="molecule type" value="Genomic_DNA"/>
</dbReference>
<dbReference type="Gene3D" id="3.80.10.10">
    <property type="entry name" value="Ribonuclease Inhibitor"/>
    <property type="match status" value="1"/>
</dbReference>
<evidence type="ECO:0000313" key="2">
    <source>
        <dbReference type="EMBL" id="KAK5075698.1"/>
    </source>
</evidence>
<evidence type="ECO:0008006" key="4">
    <source>
        <dbReference type="Google" id="ProtNLM"/>
    </source>
</evidence>
<accession>A0ABR0JVD3</accession>
<reference evidence="2 3" key="1">
    <citation type="submission" date="2023-08" db="EMBL/GenBank/DDBJ databases">
        <title>Black Yeasts Isolated from many extreme environments.</title>
        <authorList>
            <person name="Coleine C."/>
            <person name="Stajich J.E."/>
            <person name="Selbmann L."/>
        </authorList>
    </citation>
    <scope>NUCLEOTIDE SEQUENCE [LARGE SCALE GENOMIC DNA]</scope>
    <source>
        <strain evidence="2 3">CCFEE 5885</strain>
    </source>
</reference>
<dbReference type="InterPro" id="IPR032675">
    <property type="entry name" value="LRR_dom_sf"/>
</dbReference>